<reference evidence="1 2" key="1">
    <citation type="submission" date="2021-03" db="EMBL/GenBank/DDBJ databases">
        <authorList>
            <person name="Kim M.K."/>
        </authorList>
    </citation>
    <scope>NUCLEOTIDE SEQUENCE [LARGE SCALE GENOMIC DNA]</scope>
    <source>
        <strain evidence="1 2">BT442</strain>
    </source>
</reference>
<evidence type="ECO:0000313" key="2">
    <source>
        <dbReference type="Proteomes" id="UP000664369"/>
    </source>
</evidence>
<dbReference type="RefSeq" id="WP_208173515.1">
    <property type="nucleotide sequence ID" value="NZ_JAGETZ010000001.1"/>
</dbReference>
<gene>
    <name evidence="1" type="ORF">J4E00_02970</name>
</gene>
<proteinExistence type="predicted"/>
<protein>
    <submittedName>
        <fullName evidence="1">Uncharacterized protein</fullName>
    </submittedName>
</protein>
<dbReference type="EMBL" id="JAGETZ010000001">
    <property type="protein sequence ID" value="MBO2007995.1"/>
    <property type="molecule type" value="Genomic_DNA"/>
</dbReference>
<name>A0ABS3Q9T0_9BACT</name>
<organism evidence="1 2">
    <name type="scientific">Hymenobacter negativus</name>
    <dbReference type="NCBI Taxonomy" id="2795026"/>
    <lineage>
        <taxon>Bacteria</taxon>
        <taxon>Pseudomonadati</taxon>
        <taxon>Bacteroidota</taxon>
        <taxon>Cytophagia</taxon>
        <taxon>Cytophagales</taxon>
        <taxon>Hymenobacteraceae</taxon>
        <taxon>Hymenobacter</taxon>
    </lineage>
</organism>
<accession>A0ABS3Q9T0</accession>
<dbReference type="Proteomes" id="UP000664369">
    <property type="component" value="Unassembled WGS sequence"/>
</dbReference>
<comment type="caution">
    <text evidence="1">The sequence shown here is derived from an EMBL/GenBank/DDBJ whole genome shotgun (WGS) entry which is preliminary data.</text>
</comment>
<evidence type="ECO:0000313" key="1">
    <source>
        <dbReference type="EMBL" id="MBO2007995.1"/>
    </source>
</evidence>
<sequence length="139" mass="15788">MSEDLVLLELNARWNCDLPFGWVPIIGPADNSEELEIYDLEAFLEWFDAETIKLLLADIFDIATAYEIVEGGAVSFVDLGKCVFGYNGLEHMYTDAAFQFLLYFSHEDSVTAGGKELIEAIHRAWPAYKSHFWTPASWL</sequence>
<keyword evidence="2" id="KW-1185">Reference proteome</keyword>